<proteinExistence type="predicted"/>
<evidence type="ECO:0000313" key="1">
    <source>
        <dbReference type="EMBL" id="KAA8524678.1"/>
    </source>
</evidence>
<gene>
    <name evidence="1" type="ORF">F0562_011101</name>
</gene>
<dbReference type="Proteomes" id="UP000325577">
    <property type="component" value="Linkage Group LG4"/>
</dbReference>
<reference evidence="1 2" key="1">
    <citation type="submission" date="2019-09" db="EMBL/GenBank/DDBJ databases">
        <title>A chromosome-level genome assembly of the Chinese tupelo Nyssa sinensis.</title>
        <authorList>
            <person name="Yang X."/>
            <person name="Kang M."/>
            <person name="Yang Y."/>
            <person name="Xiong H."/>
            <person name="Wang M."/>
            <person name="Zhang Z."/>
            <person name="Wang Z."/>
            <person name="Wu H."/>
            <person name="Ma T."/>
            <person name="Liu J."/>
            <person name="Xi Z."/>
        </authorList>
    </citation>
    <scope>NUCLEOTIDE SEQUENCE [LARGE SCALE GENOMIC DNA]</scope>
    <source>
        <strain evidence="1">J267</strain>
        <tissue evidence="1">Leaf</tissue>
    </source>
</reference>
<sequence length="79" mass="8637">MNGLSDLCSSELIPWICFSDPRKPPSSAAATTMFTIVVESLQHLLRHLQPEPLPAPAIVPPPPPSQAVQFCHHQPSLLF</sequence>
<organism evidence="1 2">
    <name type="scientific">Nyssa sinensis</name>
    <dbReference type="NCBI Taxonomy" id="561372"/>
    <lineage>
        <taxon>Eukaryota</taxon>
        <taxon>Viridiplantae</taxon>
        <taxon>Streptophyta</taxon>
        <taxon>Embryophyta</taxon>
        <taxon>Tracheophyta</taxon>
        <taxon>Spermatophyta</taxon>
        <taxon>Magnoliopsida</taxon>
        <taxon>eudicotyledons</taxon>
        <taxon>Gunneridae</taxon>
        <taxon>Pentapetalae</taxon>
        <taxon>asterids</taxon>
        <taxon>Cornales</taxon>
        <taxon>Nyssaceae</taxon>
        <taxon>Nyssa</taxon>
    </lineage>
</organism>
<keyword evidence="2" id="KW-1185">Reference proteome</keyword>
<dbReference type="EMBL" id="CM018047">
    <property type="protein sequence ID" value="KAA8524678.1"/>
    <property type="molecule type" value="Genomic_DNA"/>
</dbReference>
<dbReference type="AlphaFoldDB" id="A0A5J5A3V8"/>
<accession>A0A5J5A3V8</accession>
<protein>
    <submittedName>
        <fullName evidence="1">Uncharacterized protein</fullName>
    </submittedName>
</protein>
<name>A0A5J5A3V8_9ASTE</name>
<evidence type="ECO:0000313" key="2">
    <source>
        <dbReference type="Proteomes" id="UP000325577"/>
    </source>
</evidence>